<evidence type="ECO:0000313" key="2">
    <source>
        <dbReference type="EMBL" id="CAL8112806.1"/>
    </source>
</evidence>
<evidence type="ECO:0000256" key="1">
    <source>
        <dbReference type="SAM" id="MobiDB-lite"/>
    </source>
</evidence>
<keyword evidence="3" id="KW-1185">Reference proteome</keyword>
<reference evidence="2 3" key="1">
    <citation type="submission" date="2024-08" db="EMBL/GenBank/DDBJ databases">
        <authorList>
            <person name="Cucini C."/>
            <person name="Frati F."/>
        </authorList>
    </citation>
    <scope>NUCLEOTIDE SEQUENCE [LARGE SCALE GENOMIC DNA]</scope>
</reference>
<evidence type="ECO:0000313" key="3">
    <source>
        <dbReference type="Proteomes" id="UP001642540"/>
    </source>
</evidence>
<feature type="region of interest" description="Disordered" evidence="1">
    <location>
        <begin position="218"/>
        <end position="305"/>
    </location>
</feature>
<dbReference type="EMBL" id="CAXLJM020000049">
    <property type="protein sequence ID" value="CAL8112806.1"/>
    <property type="molecule type" value="Genomic_DNA"/>
</dbReference>
<name>A0ABP1QYB6_9HEXA</name>
<feature type="compositionally biased region" description="Polar residues" evidence="1">
    <location>
        <begin position="235"/>
        <end position="256"/>
    </location>
</feature>
<dbReference type="Proteomes" id="UP001642540">
    <property type="component" value="Unassembled WGS sequence"/>
</dbReference>
<gene>
    <name evidence="2" type="ORF">ODALV1_LOCUS15789</name>
</gene>
<protein>
    <submittedName>
        <fullName evidence="2">Uncharacterized protein</fullName>
    </submittedName>
</protein>
<comment type="caution">
    <text evidence="2">The sequence shown here is derived from an EMBL/GenBank/DDBJ whole genome shotgun (WGS) entry which is preliminary data.</text>
</comment>
<organism evidence="2 3">
    <name type="scientific">Orchesella dallaii</name>
    <dbReference type="NCBI Taxonomy" id="48710"/>
    <lineage>
        <taxon>Eukaryota</taxon>
        <taxon>Metazoa</taxon>
        <taxon>Ecdysozoa</taxon>
        <taxon>Arthropoda</taxon>
        <taxon>Hexapoda</taxon>
        <taxon>Collembola</taxon>
        <taxon>Entomobryomorpha</taxon>
        <taxon>Entomobryoidea</taxon>
        <taxon>Orchesellidae</taxon>
        <taxon>Orchesellinae</taxon>
        <taxon>Orchesella</taxon>
    </lineage>
</organism>
<proteinExistence type="predicted"/>
<accession>A0ABP1QYB6</accession>
<sequence length="305" mass="35330">MEALCKIIACLLNEMSDPNSRVVQEWKNFQYDNSMNCKLTHCDFYQEDSIQQINVKEVHTREQAAMEDCTNVVDSINQAEMTNRKNSDEKTEQFTPTIVTGGKVARTLEVHIQFNQIPTILAQRWLEFQQKCDQPEAMHKGSSYFDRVMPKPSIFKEVHLPYMSRLLIERKRHTSSWKPWKKKLKLSSSSNKIAAIKADIGKLRHKREMHIMMARYREEIKGSRKTKRKTSTSRPSSNGNKNMSVPHSILNVSFTGSWDPPPKTTVKPRVGRPLKMTPEDMEFVHGKKPEKKRQRGGLKIVLETS</sequence>